<dbReference type="Proteomes" id="UP000053605">
    <property type="component" value="Unassembled WGS sequence"/>
</dbReference>
<dbReference type="EMBL" id="KK736088">
    <property type="protein sequence ID" value="KFR17236.1"/>
    <property type="molecule type" value="Genomic_DNA"/>
</dbReference>
<evidence type="ECO:0000313" key="3">
    <source>
        <dbReference type="Proteomes" id="UP000053605"/>
    </source>
</evidence>
<organism evidence="2 3">
    <name type="scientific">Opisthocomus hoazin</name>
    <name type="common">Hoatzin</name>
    <name type="synonym">Phasianus hoazin</name>
    <dbReference type="NCBI Taxonomy" id="30419"/>
    <lineage>
        <taxon>Eukaryota</taxon>
        <taxon>Metazoa</taxon>
        <taxon>Chordata</taxon>
        <taxon>Craniata</taxon>
        <taxon>Vertebrata</taxon>
        <taxon>Euteleostomi</taxon>
        <taxon>Archelosauria</taxon>
        <taxon>Archosauria</taxon>
        <taxon>Dinosauria</taxon>
        <taxon>Saurischia</taxon>
        <taxon>Theropoda</taxon>
        <taxon>Coelurosauria</taxon>
        <taxon>Aves</taxon>
        <taxon>Neognathae</taxon>
        <taxon>Neoaves</taxon>
        <taxon>Opisthocomiformes</taxon>
        <taxon>Opisthocomidae</taxon>
        <taxon>Opisthocomus</taxon>
    </lineage>
</organism>
<dbReference type="PhylomeDB" id="A0A091XWI1"/>
<reference evidence="2 3" key="1">
    <citation type="submission" date="2014-04" db="EMBL/GenBank/DDBJ databases">
        <title>Genome evolution of avian class.</title>
        <authorList>
            <person name="Zhang G."/>
            <person name="Li C."/>
        </authorList>
    </citation>
    <scope>NUCLEOTIDE SEQUENCE [LARGE SCALE GENOMIC DNA]</scope>
    <source>
        <strain evidence="2">BGI_N306</strain>
    </source>
</reference>
<proteinExistence type="predicted"/>
<feature type="non-terminal residue" evidence="2">
    <location>
        <position position="136"/>
    </location>
</feature>
<evidence type="ECO:0000259" key="1">
    <source>
        <dbReference type="Pfam" id="PF18289"/>
    </source>
</evidence>
<evidence type="ECO:0000313" key="2">
    <source>
        <dbReference type="EMBL" id="KFR17236.1"/>
    </source>
</evidence>
<dbReference type="AlphaFoldDB" id="A0A091XWI1"/>
<feature type="non-terminal residue" evidence="2">
    <location>
        <position position="1"/>
    </location>
</feature>
<dbReference type="Pfam" id="PF18289">
    <property type="entry name" value="HU-CCDC81_euk_2"/>
    <property type="match status" value="1"/>
</dbReference>
<dbReference type="STRING" id="30419.A0A091XWI1"/>
<dbReference type="InterPro" id="IPR040673">
    <property type="entry name" value="CCDC81_HU_dom_2"/>
</dbReference>
<accession>A0A091XWI1</accession>
<dbReference type="PANTHER" id="PTHR14362">
    <property type="entry name" value="COILED-COIL DOMAIN-CONTAINING PROTEIN 81"/>
    <property type="match status" value="1"/>
</dbReference>
<gene>
    <name evidence="2" type="ORF">N306_14554</name>
</gene>
<sequence>PGHKEVEPLKYFRVATEASVSRQKVEDCIQGTLSHLSHCLGNGENIAFILKDVGVLIIEGTKVQVQFYYNFMKALSGKENLEKVFFKVPQLRDLMVSWRTPIDSLTSSGRVTVFPDFEMEIVAKNPPQKTLRHSFH</sequence>
<protein>
    <submittedName>
        <fullName evidence="2">Coiled-coil domain-containing protein 81</fullName>
    </submittedName>
</protein>
<dbReference type="GO" id="GO:0005815">
    <property type="term" value="C:microtubule organizing center"/>
    <property type="evidence" value="ECO:0007669"/>
    <property type="project" value="TreeGrafter"/>
</dbReference>
<dbReference type="InterPro" id="IPR026295">
    <property type="entry name" value="CCD81"/>
</dbReference>
<keyword evidence="3" id="KW-1185">Reference proteome</keyword>
<dbReference type="PANTHER" id="PTHR14362:SF2">
    <property type="entry name" value="COILED-COIL DOMAIN-CONTAINING PROTEIN 81"/>
    <property type="match status" value="1"/>
</dbReference>
<name>A0A091XWI1_OPIHO</name>
<feature type="domain" description="CCDC81 HU" evidence="1">
    <location>
        <begin position="5"/>
        <end position="78"/>
    </location>
</feature>